<keyword evidence="2" id="KW-1185">Reference proteome</keyword>
<name>A0ACB8P3A8_CITSI</name>
<evidence type="ECO:0000313" key="1">
    <source>
        <dbReference type="EMBL" id="KAH9804403.1"/>
    </source>
</evidence>
<organism evidence="1 2">
    <name type="scientific">Citrus sinensis</name>
    <name type="common">Sweet orange</name>
    <name type="synonym">Citrus aurantium var. sinensis</name>
    <dbReference type="NCBI Taxonomy" id="2711"/>
    <lineage>
        <taxon>Eukaryota</taxon>
        <taxon>Viridiplantae</taxon>
        <taxon>Streptophyta</taxon>
        <taxon>Embryophyta</taxon>
        <taxon>Tracheophyta</taxon>
        <taxon>Spermatophyta</taxon>
        <taxon>Magnoliopsida</taxon>
        <taxon>eudicotyledons</taxon>
        <taxon>Gunneridae</taxon>
        <taxon>Pentapetalae</taxon>
        <taxon>rosids</taxon>
        <taxon>malvids</taxon>
        <taxon>Sapindales</taxon>
        <taxon>Rutaceae</taxon>
        <taxon>Aurantioideae</taxon>
        <taxon>Citrus</taxon>
    </lineage>
</organism>
<comment type="caution">
    <text evidence="1">The sequence shown here is derived from an EMBL/GenBank/DDBJ whole genome shotgun (WGS) entry which is preliminary data.</text>
</comment>
<evidence type="ECO:0000313" key="2">
    <source>
        <dbReference type="Proteomes" id="UP000829398"/>
    </source>
</evidence>
<protein>
    <submittedName>
        <fullName evidence="1">DUF4283 domain-containing protein</fullName>
    </submittedName>
</protein>
<reference evidence="2" key="1">
    <citation type="journal article" date="2023" name="Hortic. Res.">
        <title>A chromosome-level phased genome enabling allele-level studies in sweet orange: a case study on citrus Huanglongbing tolerance.</title>
        <authorList>
            <person name="Wu B."/>
            <person name="Yu Q."/>
            <person name="Deng Z."/>
            <person name="Duan Y."/>
            <person name="Luo F."/>
            <person name="Gmitter F. Jr."/>
        </authorList>
    </citation>
    <scope>NUCLEOTIDE SEQUENCE [LARGE SCALE GENOMIC DNA]</scope>
    <source>
        <strain evidence="2">cv. Valencia</strain>
    </source>
</reference>
<proteinExistence type="predicted"/>
<dbReference type="Proteomes" id="UP000829398">
    <property type="component" value="Chromosome 1"/>
</dbReference>
<gene>
    <name evidence="1" type="ORF">KPL71_002122</name>
</gene>
<dbReference type="EMBL" id="CM039170">
    <property type="protein sequence ID" value="KAH9804403.1"/>
    <property type="molecule type" value="Genomic_DNA"/>
</dbReference>
<accession>A0ACB8P3A8</accession>
<sequence>MSESSETLKPYENPSLLKTIPPPLAADRSTKKARFRSHEVDADSPSPLSFKDALVHPEQYRSSEDAEMEEEWDLEPGDVTIGDDGTMPTIKFSKRIQDKLIKPWQNSVVVKLLGRNIGYKVLCNRLKVMWHQIHDFSVIDLENNYFLIRLKSPEDAVYALTEGPWVIFGHYLTVQPWTPQFDSTTTDLDSAIVWIRLPGMAFHLYDKRILRKIGQLVGNVIKIDYHTALRERGKFARIAVRISLSQPLLSRFNIDGKIQKVEYEGLPIICYQCGKYGHNSIVCQSKQKMNEANNGYSENIIPTNSAGEKDGAVDMTTEKSEKFGPWMIVARKGKPKFVVEKENTTAAERNQRSNIPVTSRFDALAEDLNTNNMVEIAGTTPNLEPLQRQPKSITDHFHNRKNLPLKNPNTLKPQNQLSKGKQVAKSQHSVLKQKSITASTSMHASIRPTNTRILPSSSNVPNPNPSSILPSLPREPNSTLAFTTLDPQNHTAITFPRKTNETVGIPPGFPRKPTSAKSDQQPHSTQPNESSEAKDEGDRKAVEGHAGDPQSTFGTNADATMSDDDNSFVNETPEVYGEAELELCA</sequence>